<comment type="caution">
    <text evidence="2">The sequence shown here is derived from an EMBL/GenBank/DDBJ whole genome shotgun (WGS) entry which is preliminary data.</text>
</comment>
<keyword evidence="3" id="KW-1185">Reference proteome</keyword>
<feature type="transmembrane region" description="Helical" evidence="1">
    <location>
        <begin position="28"/>
        <end position="50"/>
    </location>
</feature>
<keyword evidence="1" id="KW-0812">Transmembrane</keyword>
<dbReference type="STRING" id="180332.GCA_000797495_05194"/>
<dbReference type="OrthoDB" id="1767071at2"/>
<keyword evidence="1" id="KW-1133">Transmembrane helix</keyword>
<evidence type="ECO:0000256" key="1">
    <source>
        <dbReference type="SAM" id="Phobius"/>
    </source>
</evidence>
<keyword evidence="1" id="KW-0472">Membrane</keyword>
<reference evidence="2 3" key="1">
    <citation type="journal article" date="2019" name="Anaerobe">
        <title>Detection of Robinsoniella peoriensis in multiple bone samples of a trauma patient.</title>
        <authorList>
            <person name="Schrottner P."/>
            <person name="Hartwich K."/>
            <person name="Bunk B."/>
            <person name="Schober I."/>
            <person name="Helbig S."/>
            <person name="Rudolph W.W."/>
            <person name="Gunzer F."/>
        </authorList>
    </citation>
    <scope>NUCLEOTIDE SEQUENCE [LARGE SCALE GENOMIC DNA]</scope>
    <source>
        <strain evidence="2 3">DSM 106044</strain>
    </source>
</reference>
<evidence type="ECO:0000313" key="3">
    <source>
        <dbReference type="Proteomes" id="UP000306509"/>
    </source>
</evidence>
<dbReference type="RefSeq" id="WP_027294367.1">
    <property type="nucleotide sequence ID" value="NZ_CABMJZ010000058.1"/>
</dbReference>
<organism evidence="2 3">
    <name type="scientific">Robinsoniella peoriensis</name>
    <dbReference type="NCBI Taxonomy" id="180332"/>
    <lineage>
        <taxon>Bacteria</taxon>
        <taxon>Bacillati</taxon>
        <taxon>Bacillota</taxon>
        <taxon>Clostridia</taxon>
        <taxon>Lachnospirales</taxon>
        <taxon>Lachnospiraceae</taxon>
        <taxon>Robinsoniella</taxon>
    </lineage>
</organism>
<gene>
    <name evidence="2" type="ORF">DSM106044_02304</name>
</gene>
<accession>A0A4U8Q7M9</accession>
<protein>
    <submittedName>
        <fullName evidence="2">Uncharacterized protein</fullName>
    </submittedName>
</protein>
<dbReference type="Proteomes" id="UP000306509">
    <property type="component" value="Unassembled WGS sequence"/>
</dbReference>
<dbReference type="AlphaFoldDB" id="A0A4U8Q7M9"/>
<evidence type="ECO:0000313" key="2">
    <source>
        <dbReference type="EMBL" id="TLD00837.1"/>
    </source>
</evidence>
<proteinExistence type="predicted"/>
<sequence length="84" mass="9659">MSQEKVDRYKQEKANREKLLKKQKRNKMLMKLGGLAVCLVIVGWVGFSAFNKFYTPPVKNYEVKTTAVDDYLQGLNETETEAAK</sequence>
<name>A0A4U8Q7M9_9FIRM</name>
<dbReference type="EMBL" id="QGQD01000046">
    <property type="protein sequence ID" value="TLD00837.1"/>
    <property type="molecule type" value="Genomic_DNA"/>
</dbReference>